<feature type="transmembrane region" description="Helical" evidence="1">
    <location>
        <begin position="20"/>
        <end position="42"/>
    </location>
</feature>
<evidence type="ECO:0000313" key="3">
    <source>
        <dbReference type="Proteomes" id="UP000199323"/>
    </source>
</evidence>
<dbReference type="AlphaFoldDB" id="A0A1I2GQJ8"/>
<evidence type="ECO:0000256" key="1">
    <source>
        <dbReference type="SAM" id="Phobius"/>
    </source>
</evidence>
<protein>
    <submittedName>
        <fullName evidence="2">Uncharacterized protein</fullName>
    </submittedName>
</protein>
<keyword evidence="1" id="KW-0472">Membrane</keyword>
<evidence type="ECO:0000313" key="2">
    <source>
        <dbReference type="EMBL" id="SFF19548.1"/>
    </source>
</evidence>
<keyword evidence="3" id="KW-1185">Reference proteome</keyword>
<sequence length="45" mass="4729">MIDLGQDNAWREAGTGQWVASLLTLLGWTLATTVAAGASRLLSRG</sequence>
<organism evidence="2 3">
    <name type="scientific">Actinacidiphila alni</name>
    <dbReference type="NCBI Taxonomy" id="380248"/>
    <lineage>
        <taxon>Bacteria</taxon>
        <taxon>Bacillati</taxon>
        <taxon>Actinomycetota</taxon>
        <taxon>Actinomycetes</taxon>
        <taxon>Kitasatosporales</taxon>
        <taxon>Streptomycetaceae</taxon>
        <taxon>Actinacidiphila</taxon>
    </lineage>
</organism>
<accession>A0A1I2GQJ8</accession>
<name>A0A1I2GQJ8_9ACTN</name>
<keyword evidence="1" id="KW-1133">Transmembrane helix</keyword>
<dbReference type="Proteomes" id="UP000199323">
    <property type="component" value="Unassembled WGS sequence"/>
</dbReference>
<dbReference type="EMBL" id="FONG01000009">
    <property type="protein sequence ID" value="SFF19548.1"/>
    <property type="molecule type" value="Genomic_DNA"/>
</dbReference>
<gene>
    <name evidence="2" type="ORF">SAMN05216251_109213</name>
</gene>
<reference evidence="2 3" key="1">
    <citation type="submission" date="2016-10" db="EMBL/GenBank/DDBJ databases">
        <authorList>
            <person name="de Groot N.N."/>
        </authorList>
    </citation>
    <scope>NUCLEOTIDE SEQUENCE [LARGE SCALE GENOMIC DNA]</scope>
    <source>
        <strain evidence="2 3">CGMCC 4.3510</strain>
    </source>
</reference>
<proteinExistence type="predicted"/>
<dbReference type="STRING" id="380248.SAMN05216251_109213"/>
<keyword evidence="1" id="KW-0812">Transmembrane</keyword>